<keyword evidence="3" id="KW-1185">Reference proteome</keyword>
<feature type="domain" description="Transposase IS200-like" evidence="1">
    <location>
        <begin position="3"/>
        <end position="130"/>
    </location>
</feature>
<dbReference type="RefSeq" id="WP_138724453.1">
    <property type="nucleotide sequence ID" value="NZ_SSHJ02000009.1"/>
</dbReference>
<dbReference type="Proteomes" id="UP001517247">
    <property type="component" value="Unassembled WGS sequence"/>
</dbReference>
<sequence>MLKSYHPEFLTATILNWQHLLSDEFKQIIIDTLGWLARQKRCTIYGFVIMPNHIHLLWKIEDGFDRANVQGALLSFTAHEFKKRVDNTQLQNYQVNLADRVFQFWQRDCMIKECCGEEFLKQKLDYIHQNPLQSHWGLSDLPENYYWSSASFYENGESPFGFITHYKE</sequence>
<dbReference type="Gene3D" id="3.30.70.1290">
    <property type="entry name" value="Transposase IS200-like"/>
    <property type="match status" value="1"/>
</dbReference>
<organism evidence="2 3">
    <name type="scientific">Pedobacter ureilyticus</name>
    <dbReference type="NCBI Taxonomy" id="1393051"/>
    <lineage>
        <taxon>Bacteria</taxon>
        <taxon>Pseudomonadati</taxon>
        <taxon>Bacteroidota</taxon>
        <taxon>Sphingobacteriia</taxon>
        <taxon>Sphingobacteriales</taxon>
        <taxon>Sphingobacteriaceae</taxon>
        <taxon>Pedobacter</taxon>
    </lineage>
</organism>
<name>A0ABW9JBV6_9SPHI</name>
<accession>A0ABW9JBV6</accession>
<dbReference type="InterPro" id="IPR036515">
    <property type="entry name" value="Transposase_17_sf"/>
</dbReference>
<dbReference type="SUPFAM" id="SSF143422">
    <property type="entry name" value="Transposase IS200-like"/>
    <property type="match status" value="1"/>
</dbReference>
<dbReference type="InterPro" id="IPR002686">
    <property type="entry name" value="Transposase_17"/>
</dbReference>
<gene>
    <name evidence="2" type="ORF">E6A44_017355</name>
</gene>
<evidence type="ECO:0000259" key="1">
    <source>
        <dbReference type="SMART" id="SM01321"/>
    </source>
</evidence>
<proteinExistence type="predicted"/>
<protein>
    <submittedName>
        <fullName evidence="2">Transposase</fullName>
    </submittedName>
</protein>
<dbReference type="EMBL" id="SSHJ02000009">
    <property type="protein sequence ID" value="MFN0257362.1"/>
    <property type="molecule type" value="Genomic_DNA"/>
</dbReference>
<dbReference type="Pfam" id="PF01797">
    <property type="entry name" value="Y1_Tnp"/>
    <property type="match status" value="1"/>
</dbReference>
<evidence type="ECO:0000313" key="3">
    <source>
        <dbReference type="Proteomes" id="UP001517247"/>
    </source>
</evidence>
<dbReference type="SMART" id="SM01321">
    <property type="entry name" value="Y1_Tnp"/>
    <property type="match status" value="1"/>
</dbReference>
<comment type="caution">
    <text evidence="2">The sequence shown here is derived from an EMBL/GenBank/DDBJ whole genome shotgun (WGS) entry which is preliminary data.</text>
</comment>
<reference evidence="2 3" key="1">
    <citation type="submission" date="2024-12" db="EMBL/GenBank/DDBJ databases">
        <authorList>
            <person name="Hu S."/>
        </authorList>
    </citation>
    <scope>NUCLEOTIDE SEQUENCE [LARGE SCALE GENOMIC DNA]</scope>
    <source>
        <strain evidence="2 3">THG-T11</strain>
    </source>
</reference>
<evidence type="ECO:0000313" key="2">
    <source>
        <dbReference type="EMBL" id="MFN0257362.1"/>
    </source>
</evidence>